<dbReference type="InterPro" id="IPR018294">
    <property type="entry name" value="ISPD_synthase_CS"/>
</dbReference>
<dbReference type="EC" id="2.7.7.60" evidence="3"/>
<keyword evidence="4" id="KW-1185">Reference proteome</keyword>
<dbReference type="RefSeq" id="WP_167110624.1">
    <property type="nucleotide sequence ID" value="NZ_JAANOU010000001.1"/>
</dbReference>
<sequence length="212" mass="21606">MKVAALLIADPEGPDPCRLVHGAPLLRHAVAGLLASGCADRLVVAVPKSALGDCEVIIRAVPGAGSRCRVLACGADRAESARLALDAAGESADVVLVHDVARPFVPPATVRAVAEAVLAGAEAIVPVLPVTDTVKLVSGGVIESTSDRDRLRVVQTPVGYRPDVLGKVCARGSDPLSDLPGSVRTVAGHPTALRLTTAFDVAVAEALLEEQG</sequence>
<evidence type="ECO:0000256" key="1">
    <source>
        <dbReference type="ARBA" id="ARBA00022679"/>
    </source>
</evidence>
<proteinExistence type="predicted"/>
<reference evidence="3 4" key="1">
    <citation type="submission" date="2020-03" db="EMBL/GenBank/DDBJ databases">
        <title>Sequencing the genomes of 1000 actinobacteria strains.</title>
        <authorList>
            <person name="Klenk H.-P."/>
        </authorList>
    </citation>
    <scope>NUCLEOTIDE SEQUENCE [LARGE SCALE GENOMIC DNA]</scope>
    <source>
        <strain evidence="3 4">DSM 45668</strain>
    </source>
</reference>
<evidence type="ECO:0000313" key="4">
    <source>
        <dbReference type="Proteomes" id="UP000754495"/>
    </source>
</evidence>
<evidence type="ECO:0000313" key="3">
    <source>
        <dbReference type="EMBL" id="NIH78199.1"/>
    </source>
</evidence>
<dbReference type="Gene3D" id="3.90.550.10">
    <property type="entry name" value="Spore Coat Polysaccharide Biosynthesis Protein SpsA, Chain A"/>
    <property type="match status" value="1"/>
</dbReference>
<protein>
    <submittedName>
        <fullName evidence="3">2-C-methyl-D-erythritol 4-phosphate cytidylyltransferase</fullName>
        <ecNumber evidence="3">2.7.7.60</ecNumber>
    </submittedName>
</protein>
<accession>A0ABX0SMK0</accession>
<dbReference type="SUPFAM" id="SSF53448">
    <property type="entry name" value="Nucleotide-diphospho-sugar transferases"/>
    <property type="match status" value="1"/>
</dbReference>
<dbReference type="PANTHER" id="PTHR32125:SF4">
    <property type="entry name" value="2-C-METHYL-D-ERYTHRITOL 4-PHOSPHATE CYTIDYLYLTRANSFERASE, CHLOROPLASTIC"/>
    <property type="match status" value="1"/>
</dbReference>
<dbReference type="InterPro" id="IPR029044">
    <property type="entry name" value="Nucleotide-diphossugar_trans"/>
</dbReference>
<name>A0ABX0SMK0_9PSEU</name>
<dbReference type="Proteomes" id="UP000754495">
    <property type="component" value="Unassembled WGS sequence"/>
</dbReference>
<dbReference type="Pfam" id="PF01128">
    <property type="entry name" value="IspD"/>
    <property type="match status" value="1"/>
</dbReference>
<keyword evidence="2 3" id="KW-0548">Nucleotidyltransferase</keyword>
<evidence type="ECO:0000256" key="2">
    <source>
        <dbReference type="ARBA" id="ARBA00022695"/>
    </source>
</evidence>
<dbReference type="InterPro" id="IPR034683">
    <property type="entry name" value="IspD/TarI"/>
</dbReference>
<dbReference type="GO" id="GO:0050518">
    <property type="term" value="F:2-C-methyl-D-erythritol 4-phosphate cytidylyltransferase activity"/>
    <property type="evidence" value="ECO:0007669"/>
    <property type="project" value="UniProtKB-EC"/>
</dbReference>
<dbReference type="EMBL" id="JAANOU010000001">
    <property type="protein sequence ID" value="NIH78199.1"/>
    <property type="molecule type" value="Genomic_DNA"/>
</dbReference>
<organism evidence="3 4">
    <name type="scientific">Amycolatopsis viridis</name>
    <dbReference type="NCBI Taxonomy" id="185678"/>
    <lineage>
        <taxon>Bacteria</taxon>
        <taxon>Bacillati</taxon>
        <taxon>Actinomycetota</taxon>
        <taxon>Actinomycetes</taxon>
        <taxon>Pseudonocardiales</taxon>
        <taxon>Pseudonocardiaceae</taxon>
        <taxon>Amycolatopsis</taxon>
    </lineage>
</organism>
<dbReference type="InterPro" id="IPR050088">
    <property type="entry name" value="IspD/TarI_cytidylyltransf_bact"/>
</dbReference>
<keyword evidence="1 3" id="KW-0808">Transferase</keyword>
<gene>
    <name evidence="3" type="ORF">FHX46_000729</name>
</gene>
<dbReference type="PROSITE" id="PS01295">
    <property type="entry name" value="ISPD"/>
    <property type="match status" value="1"/>
</dbReference>
<dbReference type="PANTHER" id="PTHR32125">
    <property type="entry name" value="2-C-METHYL-D-ERYTHRITOL 4-PHOSPHATE CYTIDYLYLTRANSFERASE, CHLOROPLASTIC"/>
    <property type="match status" value="1"/>
</dbReference>
<comment type="caution">
    <text evidence="3">The sequence shown here is derived from an EMBL/GenBank/DDBJ whole genome shotgun (WGS) entry which is preliminary data.</text>
</comment>